<protein>
    <submittedName>
        <fullName evidence="1">Uncharacterized protein</fullName>
    </submittedName>
</protein>
<sequence>MTVTNQLRMLFEDENPSLAAIKDEMEKEHGSSLMRFEGFKLVAQGLTSLDEVERVTMNLG</sequence>
<proteinExistence type="predicted"/>
<name>A0A645C6C7_9ZZZZ</name>
<comment type="caution">
    <text evidence="1">The sequence shown here is derived from an EMBL/GenBank/DDBJ whole genome shotgun (WGS) entry which is preliminary data.</text>
</comment>
<dbReference type="AlphaFoldDB" id="A0A645C6C7"/>
<accession>A0A645C6C7</accession>
<organism evidence="1">
    <name type="scientific">bioreactor metagenome</name>
    <dbReference type="NCBI Taxonomy" id="1076179"/>
    <lineage>
        <taxon>unclassified sequences</taxon>
        <taxon>metagenomes</taxon>
        <taxon>ecological metagenomes</taxon>
    </lineage>
</organism>
<dbReference type="EMBL" id="VSSQ01025210">
    <property type="protein sequence ID" value="MPM73199.1"/>
    <property type="molecule type" value="Genomic_DNA"/>
</dbReference>
<reference evidence="1" key="1">
    <citation type="submission" date="2019-08" db="EMBL/GenBank/DDBJ databases">
        <authorList>
            <person name="Kucharzyk K."/>
            <person name="Murdoch R.W."/>
            <person name="Higgins S."/>
            <person name="Loffler F."/>
        </authorList>
    </citation>
    <scope>NUCLEOTIDE SEQUENCE</scope>
</reference>
<evidence type="ECO:0000313" key="1">
    <source>
        <dbReference type="EMBL" id="MPM73199.1"/>
    </source>
</evidence>
<dbReference type="Gene3D" id="3.40.50.300">
    <property type="entry name" value="P-loop containing nucleotide triphosphate hydrolases"/>
    <property type="match status" value="1"/>
</dbReference>
<dbReference type="InterPro" id="IPR027417">
    <property type="entry name" value="P-loop_NTPase"/>
</dbReference>
<gene>
    <name evidence="1" type="ORF">SDC9_120175</name>
</gene>